<dbReference type="Proteomes" id="UP000320421">
    <property type="component" value="Chromosome"/>
</dbReference>
<feature type="signal peptide" evidence="1">
    <location>
        <begin position="1"/>
        <end position="20"/>
    </location>
</feature>
<feature type="domain" description="Dienelactone hydrolase" evidence="2">
    <location>
        <begin position="166"/>
        <end position="271"/>
    </location>
</feature>
<keyword evidence="4" id="KW-1185">Reference proteome</keyword>
<dbReference type="RefSeq" id="WP_145190657.1">
    <property type="nucleotide sequence ID" value="NZ_CP036266.1"/>
</dbReference>
<proteinExistence type="predicted"/>
<dbReference type="AlphaFoldDB" id="A0A517PVF7"/>
<dbReference type="SUPFAM" id="SSF53474">
    <property type="entry name" value="alpha/beta-Hydrolases"/>
    <property type="match status" value="1"/>
</dbReference>
<keyword evidence="1" id="KW-0732">Signal</keyword>
<dbReference type="EMBL" id="CP036266">
    <property type="protein sequence ID" value="QDT23362.1"/>
    <property type="molecule type" value="Genomic_DNA"/>
</dbReference>
<sequence precursor="true">MKAVSALALVFSLLPTLACGQTDSKKSEYFNQNVADSNPLRNEQARELDAYIQKMAADQSRFKKLFQPDYSSADAFAKSAQAYRSAFCQSIGYPPPGKRPDLKASYQQIGEDSIGIYYRAMLPILPGVHSEGIFILPKSLKEKAPLIISMHGGGGSPEVALFNGGANYNDMVRGAVKRGYIVYAPQHLFRADEFPKDIRRQIDDRMRLIGTSITAVEIAKITYAIDELIKRPEVDASRIGMVGLSYGGYYALVTPAVDPRIKVAVSSCYFGVQEGRYEEEELSVPPDFRFMDRMTLFNDADLVALICPRALQIQAGATDRPSHREKGKQLAPRAKAYYEQLNLQDRFEHVIFEGGHEFNDASAWAFVEKHL</sequence>
<name>A0A517PVF7_9PLAN</name>
<reference evidence="3 4" key="1">
    <citation type="submission" date="2019-02" db="EMBL/GenBank/DDBJ databases">
        <title>Deep-cultivation of Planctomycetes and their phenomic and genomic characterization uncovers novel biology.</title>
        <authorList>
            <person name="Wiegand S."/>
            <person name="Jogler M."/>
            <person name="Boedeker C."/>
            <person name="Pinto D."/>
            <person name="Vollmers J."/>
            <person name="Rivas-Marin E."/>
            <person name="Kohn T."/>
            <person name="Peeters S.H."/>
            <person name="Heuer A."/>
            <person name="Rast P."/>
            <person name="Oberbeckmann S."/>
            <person name="Bunk B."/>
            <person name="Jeske O."/>
            <person name="Meyerdierks A."/>
            <person name="Storesund J.E."/>
            <person name="Kallscheuer N."/>
            <person name="Luecker S."/>
            <person name="Lage O.M."/>
            <person name="Pohl T."/>
            <person name="Merkel B.J."/>
            <person name="Hornburger P."/>
            <person name="Mueller R.-W."/>
            <person name="Bruemmer F."/>
            <person name="Labrenz M."/>
            <person name="Spormann A.M."/>
            <person name="Op den Camp H."/>
            <person name="Overmann J."/>
            <person name="Amann R."/>
            <person name="Jetten M.S.M."/>
            <person name="Mascher T."/>
            <person name="Medema M.H."/>
            <person name="Devos D.P."/>
            <person name="Kaster A.-K."/>
            <person name="Ovreas L."/>
            <person name="Rohde M."/>
            <person name="Galperin M.Y."/>
            <person name="Jogler C."/>
        </authorList>
    </citation>
    <scope>NUCLEOTIDE SEQUENCE [LARGE SCALE GENOMIC DNA]</scope>
    <source>
        <strain evidence="3 4">HG66A1</strain>
    </source>
</reference>
<dbReference type="InterPro" id="IPR002925">
    <property type="entry name" value="Dienelactn_hydro"/>
</dbReference>
<gene>
    <name evidence="3" type="ORF">HG66A1_51790</name>
</gene>
<dbReference type="Gene3D" id="3.40.50.1820">
    <property type="entry name" value="alpha/beta hydrolase"/>
    <property type="match status" value="1"/>
</dbReference>
<dbReference type="InterPro" id="IPR050261">
    <property type="entry name" value="FrsA_esterase"/>
</dbReference>
<dbReference type="OrthoDB" id="8183145at2"/>
<protein>
    <submittedName>
        <fullName evidence="3">Alpha/beta hydrolase family protein</fullName>
    </submittedName>
</protein>
<dbReference type="GO" id="GO:0016787">
    <property type="term" value="F:hydrolase activity"/>
    <property type="evidence" value="ECO:0007669"/>
    <property type="project" value="UniProtKB-KW"/>
</dbReference>
<organism evidence="3 4">
    <name type="scientific">Gimesia chilikensis</name>
    <dbReference type="NCBI Taxonomy" id="2605989"/>
    <lineage>
        <taxon>Bacteria</taxon>
        <taxon>Pseudomonadati</taxon>
        <taxon>Planctomycetota</taxon>
        <taxon>Planctomycetia</taxon>
        <taxon>Planctomycetales</taxon>
        <taxon>Planctomycetaceae</taxon>
        <taxon>Gimesia</taxon>
    </lineage>
</organism>
<feature type="chain" id="PRO_5021915007" evidence="1">
    <location>
        <begin position="21"/>
        <end position="371"/>
    </location>
</feature>
<evidence type="ECO:0000313" key="3">
    <source>
        <dbReference type="EMBL" id="QDT23362.1"/>
    </source>
</evidence>
<evidence type="ECO:0000313" key="4">
    <source>
        <dbReference type="Proteomes" id="UP000320421"/>
    </source>
</evidence>
<accession>A0A517PVF7</accession>
<evidence type="ECO:0000259" key="2">
    <source>
        <dbReference type="Pfam" id="PF01738"/>
    </source>
</evidence>
<dbReference type="InterPro" id="IPR029058">
    <property type="entry name" value="AB_hydrolase_fold"/>
</dbReference>
<keyword evidence="3" id="KW-0378">Hydrolase</keyword>
<dbReference type="PANTHER" id="PTHR22946">
    <property type="entry name" value="DIENELACTONE HYDROLASE DOMAIN-CONTAINING PROTEIN-RELATED"/>
    <property type="match status" value="1"/>
</dbReference>
<evidence type="ECO:0000256" key="1">
    <source>
        <dbReference type="SAM" id="SignalP"/>
    </source>
</evidence>
<dbReference type="Pfam" id="PF01738">
    <property type="entry name" value="DLH"/>
    <property type="match status" value="1"/>
</dbReference>